<dbReference type="Proteomes" id="UP000268329">
    <property type="component" value="Chromosome"/>
</dbReference>
<organism evidence="2 3">
    <name type="scientific">Streptomyces dangxiongensis</name>
    <dbReference type="NCBI Taxonomy" id="1442032"/>
    <lineage>
        <taxon>Bacteria</taxon>
        <taxon>Bacillati</taxon>
        <taxon>Actinomycetota</taxon>
        <taxon>Actinomycetes</taxon>
        <taxon>Kitasatosporales</taxon>
        <taxon>Streptomycetaceae</taxon>
        <taxon>Streptomyces</taxon>
    </lineage>
</organism>
<sequence>MERDLHCRLRQELRDLGIHPPLDLEELVRAYSPTRLPLRALDKHNCRSWVIFRGAVGLVSPRSAPARTGPHGSESSQRGSHAS</sequence>
<dbReference type="OrthoDB" id="4144896at2"/>
<name>A0A3G2JM32_9ACTN</name>
<keyword evidence="3" id="KW-1185">Reference proteome</keyword>
<evidence type="ECO:0000256" key="1">
    <source>
        <dbReference type="SAM" id="MobiDB-lite"/>
    </source>
</evidence>
<evidence type="ECO:0000313" key="3">
    <source>
        <dbReference type="Proteomes" id="UP000268329"/>
    </source>
</evidence>
<feature type="region of interest" description="Disordered" evidence="1">
    <location>
        <begin position="60"/>
        <end position="83"/>
    </location>
</feature>
<proteinExistence type="predicted"/>
<feature type="compositionally biased region" description="Polar residues" evidence="1">
    <location>
        <begin position="73"/>
        <end position="83"/>
    </location>
</feature>
<accession>A0A3G2JM32</accession>
<gene>
    <name evidence="2" type="ORF">D9753_25150</name>
</gene>
<evidence type="ECO:0000313" key="2">
    <source>
        <dbReference type="EMBL" id="AYN41619.1"/>
    </source>
</evidence>
<reference evidence="2 3" key="1">
    <citation type="submission" date="2018-10" db="EMBL/GenBank/DDBJ databases">
        <title>The genome of Streptomyces dangxiongensis Z022.</title>
        <authorList>
            <person name="Zhang B."/>
        </authorList>
    </citation>
    <scope>NUCLEOTIDE SEQUENCE [LARGE SCALE GENOMIC DNA]</scope>
    <source>
        <strain evidence="2 3">Z022</strain>
    </source>
</reference>
<dbReference type="AlphaFoldDB" id="A0A3G2JM32"/>
<protein>
    <submittedName>
        <fullName evidence="2">Uncharacterized protein</fullName>
    </submittedName>
</protein>
<dbReference type="EMBL" id="CP033073">
    <property type="protein sequence ID" value="AYN41619.1"/>
    <property type="molecule type" value="Genomic_DNA"/>
</dbReference>
<dbReference type="KEGG" id="sdd:D9753_25150"/>